<gene>
    <name evidence="6" type="ORF">AMAG_16304</name>
</gene>
<evidence type="ECO:0000256" key="4">
    <source>
        <dbReference type="RuleBase" id="RU003869"/>
    </source>
</evidence>
<feature type="domain" description="Large ribosomal subunit protein uL6 alpha-beta" evidence="5">
    <location>
        <begin position="165"/>
        <end position="237"/>
    </location>
</feature>
<dbReference type="GO" id="GO:0006412">
    <property type="term" value="P:translation"/>
    <property type="evidence" value="ECO:0007669"/>
    <property type="project" value="InterPro"/>
</dbReference>
<evidence type="ECO:0000256" key="1">
    <source>
        <dbReference type="ARBA" id="ARBA00009356"/>
    </source>
</evidence>
<dbReference type="InterPro" id="IPR020040">
    <property type="entry name" value="Ribosomal_uL6_a/b-dom"/>
</dbReference>
<dbReference type="AlphaFoldDB" id="A0A0L0TAY2"/>
<dbReference type="GO" id="GO:0003735">
    <property type="term" value="F:structural constituent of ribosome"/>
    <property type="evidence" value="ECO:0007669"/>
    <property type="project" value="InterPro"/>
</dbReference>
<comment type="similarity">
    <text evidence="1 4">Belongs to the universal ribosomal protein uL6 family.</text>
</comment>
<dbReference type="VEuPathDB" id="FungiDB:AMAG_16304"/>
<dbReference type="SUPFAM" id="SSF56053">
    <property type="entry name" value="Ribosomal protein L6"/>
    <property type="match status" value="2"/>
</dbReference>
<dbReference type="Proteomes" id="UP000054350">
    <property type="component" value="Unassembled WGS sequence"/>
</dbReference>
<dbReference type="EMBL" id="GG745375">
    <property type="protein sequence ID" value="KNE71875.1"/>
    <property type="molecule type" value="Genomic_DNA"/>
</dbReference>
<evidence type="ECO:0000259" key="5">
    <source>
        <dbReference type="Pfam" id="PF00347"/>
    </source>
</evidence>
<dbReference type="OMA" id="HNRDSKQ"/>
<accession>A0A0L0TAY2</accession>
<proteinExistence type="inferred from homology"/>
<organism evidence="6 7">
    <name type="scientific">Allomyces macrogynus (strain ATCC 38327)</name>
    <name type="common">Allomyces javanicus var. macrogynus</name>
    <dbReference type="NCBI Taxonomy" id="578462"/>
    <lineage>
        <taxon>Eukaryota</taxon>
        <taxon>Fungi</taxon>
        <taxon>Fungi incertae sedis</taxon>
        <taxon>Blastocladiomycota</taxon>
        <taxon>Blastocladiomycetes</taxon>
        <taxon>Blastocladiales</taxon>
        <taxon>Blastocladiaceae</taxon>
        <taxon>Allomyces</taxon>
    </lineage>
</organism>
<dbReference type="eggNOG" id="KOG3254">
    <property type="taxonomic scope" value="Eukaryota"/>
</dbReference>
<dbReference type="GO" id="GO:0019843">
    <property type="term" value="F:rRNA binding"/>
    <property type="evidence" value="ECO:0007669"/>
    <property type="project" value="InterPro"/>
</dbReference>
<keyword evidence="2 4" id="KW-0689">Ribosomal protein</keyword>
<dbReference type="Pfam" id="PF00347">
    <property type="entry name" value="Ribosomal_L6"/>
    <property type="match status" value="1"/>
</dbReference>
<protein>
    <recommendedName>
        <fullName evidence="5">Large ribosomal subunit protein uL6 alpha-beta domain-containing protein</fullName>
    </recommendedName>
</protein>
<reference evidence="7" key="2">
    <citation type="submission" date="2009-11" db="EMBL/GenBank/DDBJ databases">
        <title>The Genome Sequence of Allomyces macrogynus strain ATCC 38327.</title>
        <authorList>
            <consortium name="The Broad Institute Genome Sequencing Platform"/>
            <person name="Russ C."/>
            <person name="Cuomo C."/>
            <person name="Shea T."/>
            <person name="Young S.K."/>
            <person name="Zeng Q."/>
            <person name="Koehrsen M."/>
            <person name="Haas B."/>
            <person name="Borodovsky M."/>
            <person name="Guigo R."/>
            <person name="Alvarado L."/>
            <person name="Berlin A."/>
            <person name="Borenstein D."/>
            <person name="Chen Z."/>
            <person name="Engels R."/>
            <person name="Freedman E."/>
            <person name="Gellesch M."/>
            <person name="Goldberg J."/>
            <person name="Griggs A."/>
            <person name="Gujja S."/>
            <person name="Heiman D."/>
            <person name="Hepburn T."/>
            <person name="Howarth C."/>
            <person name="Jen D."/>
            <person name="Larson L."/>
            <person name="Lewis B."/>
            <person name="Mehta T."/>
            <person name="Park D."/>
            <person name="Pearson M."/>
            <person name="Roberts A."/>
            <person name="Saif S."/>
            <person name="Shenoy N."/>
            <person name="Sisk P."/>
            <person name="Stolte C."/>
            <person name="Sykes S."/>
            <person name="Walk T."/>
            <person name="White J."/>
            <person name="Yandava C."/>
            <person name="Burger G."/>
            <person name="Gray M.W."/>
            <person name="Holland P.W.H."/>
            <person name="King N."/>
            <person name="Lang F.B.F."/>
            <person name="Roger A.J."/>
            <person name="Ruiz-Trillo I."/>
            <person name="Lander E."/>
            <person name="Nusbaum C."/>
        </authorList>
    </citation>
    <scope>NUCLEOTIDE SEQUENCE [LARGE SCALE GENOMIC DNA]</scope>
    <source>
        <strain evidence="7">ATCC 38327</strain>
    </source>
</reference>
<dbReference type="InterPro" id="IPR019906">
    <property type="entry name" value="Ribosomal_uL6_bac-type"/>
</dbReference>
<evidence type="ECO:0000313" key="7">
    <source>
        <dbReference type="Proteomes" id="UP000054350"/>
    </source>
</evidence>
<dbReference type="InterPro" id="IPR000702">
    <property type="entry name" value="Ribosomal_uL6-like"/>
</dbReference>
<dbReference type="Gene3D" id="3.90.930.12">
    <property type="entry name" value="Ribosomal protein L6, alpha-beta domain"/>
    <property type="match status" value="2"/>
</dbReference>
<sequence>MLGRPTAAAAPIAPARRAFSTSCPALSNIGRQPIAYDANSVEITFKNPNKVPEPTAGAPGKHALELRKSYTVNVKGPLGTLTRDLMPFVRLAPVPVPRKLVQVAAPAAGGTPAAPATPAPTAALSVNVDFPQVAAQRAMWGTSRALLANMVKGVTQGWNASLKLVGVGYRAAVEARTVQLKLGYANTVVIPIPEGVEAKCPAPDQIELTGIDKMLVNQFAATIRSYKPPEPYNQKGIFVNGETIKKKAPKGKKN</sequence>
<dbReference type="InterPro" id="IPR036789">
    <property type="entry name" value="Ribosomal_uL6-like_a/b-dom_sf"/>
</dbReference>
<evidence type="ECO:0000313" key="6">
    <source>
        <dbReference type="EMBL" id="KNE71875.1"/>
    </source>
</evidence>
<dbReference type="PRINTS" id="PR00059">
    <property type="entry name" value="RIBOSOMALL6"/>
</dbReference>
<dbReference type="OrthoDB" id="540873at2759"/>
<evidence type="ECO:0000256" key="3">
    <source>
        <dbReference type="ARBA" id="ARBA00023274"/>
    </source>
</evidence>
<keyword evidence="7" id="KW-1185">Reference proteome</keyword>
<dbReference type="GO" id="GO:0005762">
    <property type="term" value="C:mitochondrial large ribosomal subunit"/>
    <property type="evidence" value="ECO:0007669"/>
    <property type="project" value="TreeGrafter"/>
</dbReference>
<dbReference type="PANTHER" id="PTHR11655">
    <property type="entry name" value="60S/50S RIBOSOMAL PROTEIN L6/L9"/>
    <property type="match status" value="1"/>
</dbReference>
<reference evidence="6 7" key="1">
    <citation type="submission" date="2009-11" db="EMBL/GenBank/DDBJ databases">
        <title>Annotation of Allomyces macrogynus ATCC 38327.</title>
        <authorList>
            <consortium name="The Broad Institute Genome Sequencing Platform"/>
            <person name="Russ C."/>
            <person name="Cuomo C."/>
            <person name="Burger G."/>
            <person name="Gray M.W."/>
            <person name="Holland P.W.H."/>
            <person name="King N."/>
            <person name="Lang F.B.F."/>
            <person name="Roger A.J."/>
            <person name="Ruiz-Trillo I."/>
            <person name="Young S.K."/>
            <person name="Zeng Q."/>
            <person name="Gargeya S."/>
            <person name="Fitzgerald M."/>
            <person name="Haas B."/>
            <person name="Abouelleil A."/>
            <person name="Alvarado L."/>
            <person name="Arachchi H.M."/>
            <person name="Berlin A."/>
            <person name="Chapman S.B."/>
            <person name="Gearin G."/>
            <person name="Goldberg J."/>
            <person name="Griggs A."/>
            <person name="Gujja S."/>
            <person name="Hansen M."/>
            <person name="Heiman D."/>
            <person name="Howarth C."/>
            <person name="Larimer J."/>
            <person name="Lui A."/>
            <person name="MacDonald P.J.P."/>
            <person name="McCowen C."/>
            <person name="Montmayeur A."/>
            <person name="Murphy C."/>
            <person name="Neiman D."/>
            <person name="Pearson M."/>
            <person name="Priest M."/>
            <person name="Roberts A."/>
            <person name="Saif S."/>
            <person name="Shea T."/>
            <person name="Sisk P."/>
            <person name="Stolte C."/>
            <person name="Sykes S."/>
            <person name="Wortman J."/>
            <person name="Nusbaum C."/>
            <person name="Birren B."/>
        </authorList>
    </citation>
    <scope>NUCLEOTIDE SEQUENCE [LARGE SCALE GENOMIC DNA]</scope>
    <source>
        <strain evidence="6 7">ATCC 38327</strain>
    </source>
</reference>
<keyword evidence="3 4" id="KW-0687">Ribonucleoprotein</keyword>
<evidence type="ECO:0000256" key="2">
    <source>
        <dbReference type="ARBA" id="ARBA00022980"/>
    </source>
</evidence>
<name>A0A0L0TAY2_ALLM3</name>
<dbReference type="STRING" id="578462.A0A0L0TAY2"/>
<dbReference type="PANTHER" id="PTHR11655:SF14">
    <property type="entry name" value="LARGE RIBOSOMAL SUBUNIT PROTEIN UL6M"/>
    <property type="match status" value="1"/>
</dbReference>